<feature type="region of interest" description="Disordered" evidence="1">
    <location>
        <begin position="329"/>
        <end position="364"/>
    </location>
</feature>
<name>A0A5C3N0S7_9AGAM</name>
<protein>
    <submittedName>
        <fullName evidence="2">Uncharacterized protein</fullName>
    </submittedName>
</protein>
<keyword evidence="3" id="KW-1185">Reference proteome</keyword>
<sequence>MSKLFHPAALEARGKEESLSRASLPLTTQNTNSFQAQLKLPMNQCSLLGLCSSFLNPMSVSGPLSIGHHVVIETAKQGDNQVRRYPTCAALGSLLGDISATVGCKGLQEIHIGGIESVITLLSKSWVMEGTDGAKIWHVSRVTERTDEKCAEAIKNSLHNKHMMQLLVYSDELTNLSNGSRITGRAKSIETLQKHPLPSCQPLPASIPPILPVSMKISKTSSLSHHASKPYARLGQHSAKPKVHIGAPAKLPSEPSFPTSAPAKSPSEPPYPPSAPANILPRTTSPLYLMLVSKAMQSARHTKKPYARPTVLNMCAVIPASVAVFEQEHTRSKELEASTAGLEQKKAGSTVPKEPEATATSDPL</sequence>
<reference evidence="2 3" key="1">
    <citation type="journal article" date="2019" name="Nat. Ecol. Evol.">
        <title>Megaphylogeny resolves global patterns of mushroom evolution.</title>
        <authorList>
            <person name="Varga T."/>
            <person name="Krizsan K."/>
            <person name="Foldi C."/>
            <person name="Dima B."/>
            <person name="Sanchez-Garcia M."/>
            <person name="Sanchez-Ramirez S."/>
            <person name="Szollosi G.J."/>
            <person name="Szarkandi J.G."/>
            <person name="Papp V."/>
            <person name="Albert L."/>
            <person name="Andreopoulos W."/>
            <person name="Angelini C."/>
            <person name="Antonin V."/>
            <person name="Barry K.W."/>
            <person name="Bougher N.L."/>
            <person name="Buchanan P."/>
            <person name="Buyck B."/>
            <person name="Bense V."/>
            <person name="Catcheside P."/>
            <person name="Chovatia M."/>
            <person name="Cooper J."/>
            <person name="Damon W."/>
            <person name="Desjardin D."/>
            <person name="Finy P."/>
            <person name="Geml J."/>
            <person name="Haridas S."/>
            <person name="Hughes K."/>
            <person name="Justo A."/>
            <person name="Karasinski D."/>
            <person name="Kautmanova I."/>
            <person name="Kiss B."/>
            <person name="Kocsube S."/>
            <person name="Kotiranta H."/>
            <person name="LaButti K.M."/>
            <person name="Lechner B.E."/>
            <person name="Liimatainen K."/>
            <person name="Lipzen A."/>
            <person name="Lukacs Z."/>
            <person name="Mihaltcheva S."/>
            <person name="Morgado L.N."/>
            <person name="Niskanen T."/>
            <person name="Noordeloos M.E."/>
            <person name="Ohm R.A."/>
            <person name="Ortiz-Santana B."/>
            <person name="Ovrebo C."/>
            <person name="Racz N."/>
            <person name="Riley R."/>
            <person name="Savchenko A."/>
            <person name="Shiryaev A."/>
            <person name="Soop K."/>
            <person name="Spirin V."/>
            <person name="Szebenyi C."/>
            <person name="Tomsovsky M."/>
            <person name="Tulloss R.E."/>
            <person name="Uehling J."/>
            <person name="Grigoriev I.V."/>
            <person name="Vagvolgyi C."/>
            <person name="Papp T."/>
            <person name="Martin F.M."/>
            <person name="Miettinen O."/>
            <person name="Hibbett D.S."/>
            <person name="Nagy L.G."/>
        </authorList>
    </citation>
    <scope>NUCLEOTIDE SEQUENCE [LARGE SCALE GENOMIC DNA]</scope>
    <source>
        <strain evidence="2 3">OMC1185</strain>
    </source>
</reference>
<evidence type="ECO:0000256" key="1">
    <source>
        <dbReference type="SAM" id="MobiDB-lite"/>
    </source>
</evidence>
<dbReference type="AlphaFoldDB" id="A0A5C3N0S7"/>
<gene>
    <name evidence="2" type="ORF">OE88DRAFT_1647857</name>
</gene>
<dbReference type="EMBL" id="ML213524">
    <property type="protein sequence ID" value="TFK47341.1"/>
    <property type="molecule type" value="Genomic_DNA"/>
</dbReference>
<evidence type="ECO:0000313" key="2">
    <source>
        <dbReference type="EMBL" id="TFK47341.1"/>
    </source>
</evidence>
<organism evidence="2 3">
    <name type="scientific">Heliocybe sulcata</name>
    <dbReference type="NCBI Taxonomy" id="5364"/>
    <lineage>
        <taxon>Eukaryota</taxon>
        <taxon>Fungi</taxon>
        <taxon>Dikarya</taxon>
        <taxon>Basidiomycota</taxon>
        <taxon>Agaricomycotina</taxon>
        <taxon>Agaricomycetes</taxon>
        <taxon>Gloeophyllales</taxon>
        <taxon>Gloeophyllaceae</taxon>
        <taxon>Heliocybe</taxon>
    </lineage>
</organism>
<evidence type="ECO:0000313" key="3">
    <source>
        <dbReference type="Proteomes" id="UP000305948"/>
    </source>
</evidence>
<proteinExistence type="predicted"/>
<accession>A0A5C3N0S7</accession>
<dbReference type="Proteomes" id="UP000305948">
    <property type="component" value="Unassembled WGS sequence"/>
</dbReference>
<feature type="region of interest" description="Disordered" evidence="1">
    <location>
        <begin position="246"/>
        <end position="276"/>
    </location>
</feature>